<accession>A0A9Q4KTZ5</accession>
<keyword evidence="1" id="KW-1133">Transmembrane helix</keyword>
<dbReference type="Pfam" id="PF07784">
    <property type="entry name" value="DUF1622"/>
    <property type="match status" value="1"/>
</dbReference>
<dbReference type="RefSeq" id="WP_274925390.1">
    <property type="nucleotide sequence ID" value="NZ_JAKELO010000002.1"/>
</dbReference>
<keyword evidence="1" id="KW-0472">Membrane</keyword>
<dbReference type="PANTHER" id="PTHR38468:SF1">
    <property type="entry name" value="SLL0939 PROTEIN"/>
    <property type="match status" value="1"/>
</dbReference>
<keyword evidence="1" id="KW-0812">Transmembrane</keyword>
<protein>
    <submittedName>
        <fullName evidence="2">DUF1622 domain-containing protein</fullName>
    </submittedName>
</protein>
<dbReference type="Proteomes" id="UP001143747">
    <property type="component" value="Unassembled WGS sequence"/>
</dbReference>
<name>A0A9Q4KTZ5_9EURY</name>
<comment type="caution">
    <text evidence="2">The sequence shown here is derived from an EMBL/GenBank/DDBJ whole genome shotgun (WGS) entry which is preliminary data.</text>
</comment>
<evidence type="ECO:0000256" key="1">
    <source>
        <dbReference type="SAM" id="Phobius"/>
    </source>
</evidence>
<dbReference type="InterPro" id="IPR012427">
    <property type="entry name" value="DUF1622"/>
</dbReference>
<feature type="transmembrane region" description="Helical" evidence="1">
    <location>
        <begin position="89"/>
        <end position="106"/>
    </location>
</feature>
<dbReference type="EMBL" id="JAKELO010000002">
    <property type="protein sequence ID" value="MDE4908777.1"/>
    <property type="molecule type" value="Genomic_DNA"/>
</dbReference>
<evidence type="ECO:0000313" key="2">
    <source>
        <dbReference type="EMBL" id="MDE4908777.1"/>
    </source>
</evidence>
<feature type="transmembrane region" description="Helical" evidence="1">
    <location>
        <begin position="15"/>
        <end position="40"/>
    </location>
</feature>
<gene>
    <name evidence="2" type="ORF">L0665_09175</name>
</gene>
<proteinExistence type="predicted"/>
<dbReference type="AlphaFoldDB" id="A0A9Q4KTZ5"/>
<keyword evidence="3" id="KW-1185">Reference proteome</keyword>
<feature type="transmembrane region" description="Helical" evidence="1">
    <location>
        <begin position="61"/>
        <end position="83"/>
    </location>
</feature>
<evidence type="ECO:0000313" key="3">
    <source>
        <dbReference type="Proteomes" id="UP001143747"/>
    </source>
</evidence>
<dbReference type="PANTHER" id="PTHR38468">
    <property type="entry name" value="SLL0939 PROTEIN"/>
    <property type="match status" value="1"/>
</dbReference>
<reference evidence="2" key="1">
    <citation type="submission" date="2022-01" db="EMBL/GenBank/DDBJ databases">
        <title>Draft genome of Methanogenium marinum DSM 15558.</title>
        <authorList>
            <person name="Chen S.-C."/>
            <person name="You Y.-T."/>
        </authorList>
    </citation>
    <scope>NUCLEOTIDE SEQUENCE</scope>
    <source>
        <strain evidence="2">DSM 15558</strain>
    </source>
</reference>
<organism evidence="2 3">
    <name type="scientific">Methanogenium marinum</name>
    <dbReference type="NCBI Taxonomy" id="348610"/>
    <lineage>
        <taxon>Archaea</taxon>
        <taxon>Methanobacteriati</taxon>
        <taxon>Methanobacteriota</taxon>
        <taxon>Stenosarchaea group</taxon>
        <taxon>Methanomicrobia</taxon>
        <taxon>Methanomicrobiales</taxon>
        <taxon>Methanomicrobiaceae</taxon>
        <taxon>Methanogenium</taxon>
    </lineage>
</organism>
<sequence>MSLLSIDGYALFFELLHILTFFFEVTGAFIIIYGGLDAIVKMIIIEFRRVKIPYNKLRMRLTGKIVFGLEFLIAADILATIFAPTQEELIMLAVVVVIRTVLGYFLEKEALEFEIT</sequence>